<evidence type="ECO:0000313" key="6">
    <source>
        <dbReference type="Proteomes" id="UP000178526"/>
    </source>
</evidence>
<dbReference type="GO" id="GO:0008933">
    <property type="term" value="F:peptidoglycan lytic transglycosylase activity"/>
    <property type="evidence" value="ECO:0007669"/>
    <property type="project" value="InterPro"/>
</dbReference>
<dbReference type="AlphaFoldDB" id="A0A1F7RF17"/>
<dbReference type="Proteomes" id="UP000178526">
    <property type="component" value="Unassembled WGS sequence"/>
</dbReference>
<evidence type="ECO:0000256" key="2">
    <source>
        <dbReference type="PROSITE-ProRule" id="PRU00339"/>
    </source>
</evidence>
<dbReference type="InterPro" id="IPR008258">
    <property type="entry name" value="Transglycosylase_SLT_dom_1"/>
</dbReference>
<dbReference type="Pfam" id="PF01464">
    <property type="entry name" value="SLT"/>
    <property type="match status" value="1"/>
</dbReference>
<gene>
    <name evidence="5" type="ORF">A2042_02850</name>
</gene>
<proteinExistence type="inferred from homology"/>
<dbReference type="GO" id="GO:0016020">
    <property type="term" value="C:membrane"/>
    <property type="evidence" value="ECO:0007669"/>
    <property type="project" value="InterPro"/>
</dbReference>
<dbReference type="SUPFAM" id="SSF53955">
    <property type="entry name" value="Lysozyme-like"/>
    <property type="match status" value="1"/>
</dbReference>
<dbReference type="PANTHER" id="PTHR37423:SF2">
    <property type="entry name" value="MEMBRANE-BOUND LYTIC MUREIN TRANSGLYCOSYLASE C"/>
    <property type="match status" value="1"/>
</dbReference>
<dbReference type="InterPro" id="IPR011990">
    <property type="entry name" value="TPR-like_helical_dom_sf"/>
</dbReference>
<comment type="similarity">
    <text evidence="1">Belongs to the transglycosylase Slt family.</text>
</comment>
<dbReference type="Gene3D" id="1.10.530.10">
    <property type="match status" value="1"/>
</dbReference>
<sequence>MKNSLLPAVNSAADPENRKSISNPYLAGLDYYKKEDFNKAIEEFKKANKTFPKIEDYSLYYLFKIHKRRGEYDECKKDYEILVREFPQSRWIEECMYNMGEIYFKQEEWKESVKSFYEFNKKFPRSDFISTSFFKMGLSFAAFGEKDRAKEVFTFLWLYYPWTYESKEAENYLKENIYKVKTLEDIVPPSELLIRAKKLFEVGRFRESASILKHILKGDFERYYKLKALKRVAECYEKEKEYLQALDAYKKLIAELEKDKDQKELPEIYLRLAKTCYQLNYDEEFNLVENTLLKSFPDSPIKKDFLYIAGRYREDERKYYNALNAFDKVLGIDVDGVYAEEALWHIGWIYYLKGDFEASSKYFLKQREILKKQENIDKAIYWYFKSLEKNKGGVNALKKALKGTLQDDSNYYGILCKNKLAGKELPFYYDRDRFDRYQKVISENISDSYLKLSEKIWSEAIRRAFPEETKYFIERATILREMNLIDDLIAELKYARKTIPESDKKSLMNLAEIFWASGDYYTSIKILGEVQKSFQIIKDEEFKRMVKIFYPLPYMEKVYKYSYDFGVDPFLILAIIRQESLFNPHALSPVGAMGLFQLMPATAVQILQEGRILDFKEGQLYDKDISIYIGTKYIKNLLEKYNNNLVFTIAAYNAGEHKIKEWSSRFADREIDEFIESIPYPETKNYVKKVITNYENYYRIYGKEEDELMSNGKAQNSNEP</sequence>
<dbReference type="SUPFAM" id="SSF48452">
    <property type="entry name" value="TPR-like"/>
    <property type="match status" value="2"/>
</dbReference>
<evidence type="ECO:0000256" key="3">
    <source>
        <dbReference type="SAM" id="Coils"/>
    </source>
</evidence>
<dbReference type="InterPro" id="IPR019734">
    <property type="entry name" value="TPR_rpt"/>
</dbReference>
<evidence type="ECO:0000256" key="1">
    <source>
        <dbReference type="ARBA" id="ARBA00007734"/>
    </source>
</evidence>
<dbReference type="EMBL" id="MGDB01000107">
    <property type="protein sequence ID" value="OGL40146.1"/>
    <property type="molecule type" value="Genomic_DNA"/>
</dbReference>
<dbReference type="CDD" id="cd13401">
    <property type="entry name" value="Slt70-like"/>
    <property type="match status" value="1"/>
</dbReference>
<dbReference type="Pfam" id="PF13174">
    <property type="entry name" value="TPR_6"/>
    <property type="match status" value="1"/>
</dbReference>
<feature type="repeat" description="TPR" evidence="2">
    <location>
        <begin position="21"/>
        <end position="54"/>
    </location>
</feature>
<accession>A0A1F7RF17</accession>
<feature type="coiled-coil region" evidence="3">
    <location>
        <begin position="226"/>
        <end position="259"/>
    </location>
</feature>
<keyword evidence="3" id="KW-0175">Coiled coil</keyword>
<name>A0A1F7RF17_9BACT</name>
<dbReference type="PANTHER" id="PTHR37423">
    <property type="entry name" value="SOLUBLE LYTIC MUREIN TRANSGLYCOSYLASE-RELATED"/>
    <property type="match status" value="1"/>
</dbReference>
<keyword evidence="2" id="KW-0802">TPR repeat</keyword>
<dbReference type="InterPro" id="IPR023346">
    <property type="entry name" value="Lysozyme-like_dom_sf"/>
</dbReference>
<dbReference type="GO" id="GO:0000270">
    <property type="term" value="P:peptidoglycan metabolic process"/>
    <property type="evidence" value="ECO:0007669"/>
    <property type="project" value="InterPro"/>
</dbReference>
<reference evidence="5 6" key="1">
    <citation type="journal article" date="2016" name="Nat. Commun.">
        <title>Thousands of microbial genomes shed light on interconnected biogeochemical processes in an aquifer system.</title>
        <authorList>
            <person name="Anantharaman K."/>
            <person name="Brown C.T."/>
            <person name="Hug L.A."/>
            <person name="Sharon I."/>
            <person name="Castelle C.J."/>
            <person name="Probst A.J."/>
            <person name="Thomas B.C."/>
            <person name="Singh A."/>
            <person name="Wilkins M.J."/>
            <person name="Karaoz U."/>
            <person name="Brodie E.L."/>
            <person name="Williams K.H."/>
            <person name="Hubbard S.S."/>
            <person name="Banfield J.F."/>
        </authorList>
    </citation>
    <scope>NUCLEOTIDE SEQUENCE [LARGE SCALE GENOMIC DNA]</scope>
</reference>
<comment type="caution">
    <text evidence="5">The sequence shown here is derived from an EMBL/GenBank/DDBJ whole genome shotgun (WGS) entry which is preliminary data.</text>
</comment>
<dbReference type="SMART" id="SM00028">
    <property type="entry name" value="TPR"/>
    <property type="match status" value="4"/>
</dbReference>
<protein>
    <recommendedName>
        <fullName evidence="4">Transglycosylase SLT domain-containing protein</fullName>
    </recommendedName>
</protein>
<dbReference type="Gene3D" id="1.25.40.10">
    <property type="entry name" value="Tetratricopeptide repeat domain"/>
    <property type="match status" value="3"/>
</dbReference>
<evidence type="ECO:0000313" key="5">
    <source>
        <dbReference type="EMBL" id="OGL40146.1"/>
    </source>
</evidence>
<organism evidence="5 6">
    <name type="scientific">Candidatus Schekmanbacteria bacterium GWA2_38_11</name>
    <dbReference type="NCBI Taxonomy" id="1817876"/>
    <lineage>
        <taxon>Bacteria</taxon>
        <taxon>Candidatus Schekmaniibacteriota</taxon>
    </lineage>
</organism>
<feature type="domain" description="Transglycosylase SLT" evidence="4">
    <location>
        <begin position="560"/>
        <end position="674"/>
    </location>
</feature>
<dbReference type="PROSITE" id="PS50005">
    <property type="entry name" value="TPR"/>
    <property type="match status" value="1"/>
</dbReference>
<dbReference type="PROSITE" id="PS00922">
    <property type="entry name" value="TRANSGLYCOSYLASE"/>
    <property type="match status" value="1"/>
</dbReference>
<dbReference type="InterPro" id="IPR000189">
    <property type="entry name" value="Transglyc_AS"/>
</dbReference>
<evidence type="ECO:0000259" key="4">
    <source>
        <dbReference type="Pfam" id="PF01464"/>
    </source>
</evidence>